<dbReference type="GO" id="GO:0006412">
    <property type="term" value="P:translation"/>
    <property type="evidence" value="ECO:0007669"/>
    <property type="project" value="InterPro"/>
</dbReference>
<keyword evidence="4" id="KW-0687">Ribonucleoprotein</keyword>
<dbReference type="HAMAP" id="MF_01334">
    <property type="entry name" value="Ribosomal_bL25_CTC"/>
    <property type="match status" value="1"/>
</dbReference>
<evidence type="ECO:0000313" key="7">
    <source>
        <dbReference type="EMBL" id="CAB5063892.1"/>
    </source>
</evidence>
<evidence type="ECO:0000256" key="1">
    <source>
        <dbReference type="ARBA" id="ARBA00022730"/>
    </source>
</evidence>
<dbReference type="GO" id="GO:0022625">
    <property type="term" value="C:cytosolic large ribosomal subunit"/>
    <property type="evidence" value="ECO:0007669"/>
    <property type="project" value="TreeGrafter"/>
</dbReference>
<dbReference type="Pfam" id="PF01386">
    <property type="entry name" value="Ribosomal_L25p"/>
    <property type="match status" value="1"/>
</dbReference>
<dbReference type="Gene3D" id="2.170.120.20">
    <property type="entry name" value="Ribosomal protein L25, beta domain"/>
    <property type="match status" value="1"/>
</dbReference>
<protein>
    <submittedName>
        <fullName evidence="7">Unannotated protein</fullName>
    </submittedName>
</protein>
<dbReference type="PANTHER" id="PTHR33284">
    <property type="entry name" value="RIBOSOMAL PROTEIN L25/GLN-TRNA SYNTHETASE, ANTI-CODON-BINDING DOMAIN-CONTAINING PROTEIN"/>
    <property type="match status" value="1"/>
</dbReference>
<accession>A0A6J7UF29</accession>
<evidence type="ECO:0000259" key="6">
    <source>
        <dbReference type="Pfam" id="PF14693"/>
    </source>
</evidence>
<feature type="domain" description="Large ribosomal subunit protein bL25 L25" evidence="5">
    <location>
        <begin position="12"/>
        <end position="93"/>
    </location>
</feature>
<dbReference type="GO" id="GO:0003735">
    <property type="term" value="F:structural constituent of ribosome"/>
    <property type="evidence" value="ECO:0007669"/>
    <property type="project" value="InterPro"/>
</dbReference>
<dbReference type="NCBIfam" id="NF004612">
    <property type="entry name" value="PRK05943.1"/>
    <property type="match status" value="1"/>
</dbReference>
<feature type="domain" description="Large ribosomal subunit protein bL25 beta" evidence="6">
    <location>
        <begin position="102"/>
        <end position="184"/>
    </location>
</feature>
<dbReference type="SUPFAM" id="SSF50715">
    <property type="entry name" value="Ribosomal protein L25-like"/>
    <property type="match status" value="1"/>
</dbReference>
<evidence type="ECO:0000256" key="2">
    <source>
        <dbReference type="ARBA" id="ARBA00022884"/>
    </source>
</evidence>
<dbReference type="PANTHER" id="PTHR33284:SF1">
    <property type="entry name" value="RIBOSOMAL PROTEIN L25_GLN-TRNA SYNTHETASE, ANTI-CODON-BINDING DOMAIN-CONTAINING PROTEIN"/>
    <property type="match status" value="1"/>
</dbReference>
<evidence type="ECO:0000256" key="3">
    <source>
        <dbReference type="ARBA" id="ARBA00022980"/>
    </source>
</evidence>
<name>A0A6J7UF29_9ZZZZ</name>
<proteinExistence type="inferred from homology"/>
<gene>
    <name evidence="7" type="ORF">UFOPK4347_00657</name>
</gene>
<dbReference type="InterPro" id="IPR011035">
    <property type="entry name" value="Ribosomal_bL25/Gln-tRNA_synth"/>
</dbReference>
<reference evidence="7" key="1">
    <citation type="submission" date="2020-05" db="EMBL/GenBank/DDBJ databases">
        <authorList>
            <person name="Chiriac C."/>
            <person name="Salcher M."/>
            <person name="Ghai R."/>
            <person name="Kavagutti S V."/>
        </authorList>
    </citation>
    <scope>NUCLEOTIDE SEQUENCE</scope>
</reference>
<dbReference type="AlphaFoldDB" id="A0A6J7UF29"/>
<keyword evidence="3" id="KW-0689">Ribosomal protein</keyword>
<organism evidence="7">
    <name type="scientific">freshwater metagenome</name>
    <dbReference type="NCBI Taxonomy" id="449393"/>
    <lineage>
        <taxon>unclassified sequences</taxon>
        <taxon>metagenomes</taxon>
        <taxon>ecological metagenomes</taxon>
    </lineage>
</organism>
<dbReference type="InterPro" id="IPR020056">
    <property type="entry name" value="Rbsml_bL25/Gln-tRNA_synth_N"/>
</dbReference>
<keyword evidence="2" id="KW-0694">RNA-binding</keyword>
<dbReference type="InterPro" id="IPR029751">
    <property type="entry name" value="Ribosomal_L25_dom"/>
</dbReference>
<dbReference type="InterPro" id="IPR037121">
    <property type="entry name" value="Ribosomal_bL25_C"/>
</dbReference>
<sequence>MANTTLSAEIGRTTGSAASRRLRGTDVIPGVLYGHGMSPISLSVARRDLRVALSGPAGFNTILDLTVDGKSYPAIVKELQRHPVRRTVSHIDFQQINMSEEIVVSVPIRLEGTAKAVIAEGAMVDPAVDSIEIRTTPAAMPNEIVIDITNMTIHDVIRLDQVALPKGAVAVGDPEMAVVTVLTSRVEAARPAAVDPAAPAGDAPAAS</sequence>
<keyword evidence="1" id="KW-0699">rRNA-binding</keyword>
<dbReference type="InterPro" id="IPR020057">
    <property type="entry name" value="Ribosomal_bL25_b-dom"/>
</dbReference>
<evidence type="ECO:0000259" key="5">
    <source>
        <dbReference type="Pfam" id="PF01386"/>
    </source>
</evidence>
<dbReference type="CDD" id="cd00495">
    <property type="entry name" value="Ribosomal_L25_TL5_CTC"/>
    <property type="match status" value="1"/>
</dbReference>
<evidence type="ECO:0000256" key="4">
    <source>
        <dbReference type="ARBA" id="ARBA00023274"/>
    </source>
</evidence>
<dbReference type="InterPro" id="IPR020930">
    <property type="entry name" value="Ribosomal_uL5_bac-type"/>
</dbReference>
<dbReference type="Gene3D" id="2.40.240.10">
    <property type="entry name" value="Ribosomal Protein L25, Chain P"/>
    <property type="match status" value="1"/>
</dbReference>
<dbReference type="NCBIfam" id="TIGR00731">
    <property type="entry name" value="bL25_bact_ctc"/>
    <property type="match status" value="1"/>
</dbReference>
<dbReference type="EMBL" id="CAFBQU010000012">
    <property type="protein sequence ID" value="CAB5063892.1"/>
    <property type="molecule type" value="Genomic_DNA"/>
</dbReference>
<dbReference type="Pfam" id="PF14693">
    <property type="entry name" value="Ribosomal_TL5_C"/>
    <property type="match status" value="1"/>
</dbReference>
<dbReference type="GO" id="GO:0008097">
    <property type="term" value="F:5S rRNA binding"/>
    <property type="evidence" value="ECO:0007669"/>
    <property type="project" value="InterPro"/>
</dbReference>
<dbReference type="InterPro" id="IPR001021">
    <property type="entry name" value="Ribosomal_bL25_long"/>
</dbReference>